<dbReference type="InterPro" id="IPR003778">
    <property type="entry name" value="CT_A_B"/>
</dbReference>
<dbReference type="InterPro" id="IPR011053">
    <property type="entry name" value="Single_hybrid_motif"/>
</dbReference>
<evidence type="ECO:0000259" key="11">
    <source>
        <dbReference type="PROSITE" id="PS50979"/>
    </source>
</evidence>
<keyword evidence="13" id="KW-1185">Reference proteome</keyword>
<dbReference type="GO" id="GO:0016874">
    <property type="term" value="F:ligase activity"/>
    <property type="evidence" value="ECO:0007669"/>
    <property type="project" value="UniProtKB-KW"/>
</dbReference>
<dbReference type="InterPro" id="IPR005479">
    <property type="entry name" value="CPAse_ATP-bd"/>
</dbReference>
<feature type="coiled-coil region" evidence="8">
    <location>
        <begin position="1100"/>
        <end position="1142"/>
    </location>
</feature>
<dbReference type="PROSITE" id="PS00866">
    <property type="entry name" value="CPSASE_1"/>
    <property type="match status" value="1"/>
</dbReference>
<dbReference type="PROSITE" id="PS50979">
    <property type="entry name" value="BC"/>
    <property type="match status" value="1"/>
</dbReference>
<dbReference type="Pfam" id="PF02785">
    <property type="entry name" value="Biotin_carb_C"/>
    <property type="match status" value="1"/>
</dbReference>
<dbReference type="SUPFAM" id="SSF56059">
    <property type="entry name" value="Glutathione synthetase ATP-binding domain-like"/>
    <property type="match status" value="1"/>
</dbReference>
<proteinExistence type="predicted"/>
<keyword evidence="3 7" id="KW-0547">Nucleotide-binding</keyword>
<reference evidence="12" key="1">
    <citation type="journal article" date="2020" name="Stud. Mycol.">
        <title>101 Dothideomycetes genomes: a test case for predicting lifestyles and emergence of pathogens.</title>
        <authorList>
            <person name="Haridas S."/>
            <person name="Albert R."/>
            <person name="Binder M."/>
            <person name="Bloem J."/>
            <person name="Labutti K."/>
            <person name="Salamov A."/>
            <person name="Andreopoulos B."/>
            <person name="Baker S."/>
            <person name="Barry K."/>
            <person name="Bills G."/>
            <person name="Bluhm B."/>
            <person name="Cannon C."/>
            <person name="Castanera R."/>
            <person name="Culley D."/>
            <person name="Daum C."/>
            <person name="Ezra D."/>
            <person name="Gonzalez J."/>
            <person name="Henrissat B."/>
            <person name="Kuo A."/>
            <person name="Liang C."/>
            <person name="Lipzen A."/>
            <person name="Lutzoni F."/>
            <person name="Magnuson J."/>
            <person name="Mondo S."/>
            <person name="Nolan M."/>
            <person name="Ohm R."/>
            <person name="Pangilinan J."/>
            <person name="Park H.-J."/>
            <person name="Ramirez L."/>
            <person name="Alfaro M."/>
            <person name="Sun H."/>
            <person name="Tritt A."/>
            <person name="Yoshinaga Y."/>
            <person name="Zwiers L.-H."/>
            <person name="Turgeon B."/>
            <person name="Goodwin S."/>
            <person name="Spatafora J."/>
            <person name="Crous P."/>
            <person name="Grigoriev I."/>
        </authorList>
    </citation>
    <scope>NUCLEOTIDE SEQUENCE</scope>
    <source>
        <strain evidence="12">CBS 113389</strain>
    </source>
</reference>
<dbReference type="InterPro" id="IPR029000">
    <property type="entry name" value="Cyclophilin-like_dom_sf"/>
</dbReference>
<dbReference type="SUPFAM" id="SSF50891">
    <property type="entry name" value="Cyclophilin-like"/>
    <property type="match status" value="2"/>
</dbReference>
<dbReference type="OrthoDB" id="196847at2759"/>
<keyword evidence="4 12" id="KW-0378">Hydrolase</keyword>
<dbReference type="PANTHER" id="PTHR18866">
    <property type="entry name" value="CARBOXYLASE:PYRUVATE/ACETYL-COA/PROPIONYL-COA CARBOXYLASE"/>
    <property type="match status" value="1"/>
</dbReference>
<evidence type="ECO:0000256" key="2">
    <source>
        <dbReference type="ARBA" id="ARBA00022598"/>
    </source>
</evidence>
<dbReference type="Pfam" id="PF00289">
    <property type="entry name" value="Biotin_carb_N"/>
    <property type="match status" value="1"/>
</dbReference>
<dbReference type="PROSITE" id="PS50968">
    <property type="entry name" value="BIOTINYL_LIPOYL"/>
    <property type="match status" value="1"/>
</dbReference>
<dbReference type="Gene3D" id="3.30.1360.40">
    <property type="match status" value="1"/>
</dbReference>
<evidence type="ECO:0000256" key="4">
    <source>
        <dbReference type="ARBA" id="ARBA00022801"/>
    </source>
</evidence>
<evidence type="ECO:0000256" key="1">
    <source>
        <dbReference type="ARBA" id="ARBA00001953"/>
    </source>
</evidence>
<dbReference type="Gene3D" id="2.40.100.10">
    <property type="entry name" value="Cyclophilin-like"/>
    <property type="match status" value="2"/>
</dbReference>
<dbReference type="SUPFAM" id="SSF51246">
    <property type="entry name" value="Rudiment single hybrid motif"/>
    <property type="match status" value="1"/>
</dbReference>
<dbReference type="SUPFAM" id="SSF52440">
    <property type="entry name" value="PreATP-grasp domain"/>
    <property type="match status" value="1"/>
</dbReference>
<evidence type="ECO:0000256" key="7">
    <source>
        <dbReference type="PROSITE-ProRule" id="PRU00409"/>
    </source>
</evidence>
<dbReference type="SMART" id="SM00878">
    <property type="entry name" value="Biotin_carb_C"/>
    <property type="match status" value="1"/>
</dbReference>
<dbReference type="Proteomes" id="UP000799767">
    <property type="component" value="Unassembled WGS sequence"/>
</dbReference>
<evidence type="ECO:0000256" key="5">
    <source>
        <dbReference type="ARBA" id="ARBA00022840"/>
    </source>
</evidence>
<dbReference type="AlphaFoldDB" id="A0A6A6PFF1"/>
<dbReference type="GO" id="GO:0005524">
    <property type="term" value="F:ATP binding"/>
    <property type="evidence" value="ECO:0007669"/>
    <property type="project" value="UniProtKB-UniRule"/>
</dbReference>
<dbReference type="GeneID" id="54479514"/>
<dbReference type="PANTHER" id="PTHR18866:SF128">
    <property type="entry name" value="UREA AMIDOLYASE"/>
    <property type="match status" value="1"/>
</dbReference>
<dbReference type="SUPFAM" id="SSF160467">
    <property type="entry name" value="PH0987 N-terminal domain-like"/>
    <property type="match status" value="1"/>
</dbReference>
<comment type="cofactor">
    <cofactor evidence="1">
        <name>biotin</name>
        <dbReference type="ChEBI" id="CHEBI:57586"/>
    </cofactor>
</comment>
<dbReference type="PROSITE" id="PS50975">
    <property type="entry name" value="ATP_GRASP"/>
    <property type="match status" value="1"/>
</dbReference>
<evidence type="ECO:0000259" key="9">
    <source>
        <dbReference type="PROSITE" id="PS50968"/>
    </source>
</evidence>
<dbReference type="SUPFAM" id="SSF51230">
    <property type="entry name" value="Single hybrid motif"/>
    <property type="match status" value="1"/>
</dbReference>
<dbReference type="InterPro" id="IPR016185">
    <property type="entry name" value="PreATP-grasp_dom_sf"/>
</dbReference>
<evidence type="ECO:0000256" key="6">
    <source>
        <dbReference type="ARBA" id="ARBA00023267"/>
    </source>
</evidence>
<feature type="domain" description="Lipoyl-binding" evidence="9">
    <location>
        <begin position="1154"/>
        <end position="1234"/>
    </location>
</feature>
<accession>A0A6A6PFF1</accession>
<keyword evidence="2" id="KW-0436">Ligase</keyword>
<dbReference type="Gene3D" id="3.30.470.20">
    <property type="entry name" value="ATP-grasp fold, B domain"/>
    <property type="match status" value="1"/>
</dbReference>
<evidence type="ECO:0000313" key="12">
    <source>
        <dbReference type="EMBL" id="KAF2478680.1"/>
    </source>
</evidence>
<dbReference type="InterPro" id="IPR003833">
    <property type="entry name" value="CT_C_D"/>
</dbReference>
<dbReference type="SMART" id="SM00796">
    <property type="entry name" value="AHS1"/>
    <property type="match status" value="1"/>
</dbReference>
<sequence length="1237" mass="135979">MEKIKTLLIANRGEIAVRIIKTAKRLGIRTISIYTPADATSLHVSAADEAILLPGSNSTAYTDGDEIIKIAKDKKANAIIPGYGFLSENADFARSVGDAGLVWVGPSPESIEAFGIKHVARELAQKAGVPIVPGTEGLVKSEDEALAECEKLGYPVMLKATAGGGGMGLVVCHEAGEVKEGFRMVQSRGQSLFKSGDLFIEKFYPASHHVEVQIFGNGQGEAIHFGERECSIQRRNQKVIEECPSPFVQKHDGLREKITEAAVSLAKSQSYASAGTIECLVDDESGDFFFLEMNTRLQVEHGITELCYDVDLVELMLQQADAQLAGKGGLSADHLKSLQPKGPTGHAIEARVYAENPIRDYAPSPGLLQEVEFSHRDGARIDTWVFTGTSISPNYDPLIAKVMNHAKTRQAAIKGMDLILSRSKILGPPTNLEFLDAIMRDETFQSGHTITSFLKDFKYEISAIDVISGGAQTVVQDLPGRPTVGQGICHSGAMDPVALSIGNMLVGNERGKEGLEITLSGPELRFLGPAVVALTGAPMEAKLDNDDFPMWTRKHIKAGQKLKIGKQTGGGCRSYLAVHGGFPSVAEYFGSKSTSAIVAIGGLQGRGLAPGDLLNVVKDIPKNLGGHPAIPEKVRPRYAEDWEIMVMPGPHQDGYLDDADVEMLYGGEDWKVSHNASRSAIRLIPPKPPKWARSDGGEGGSHPSNVIEYGYPLGTLNWTGDDPCIFAFDAPDFGGFCSSTTIIHADLWKMGQLKAGHALRYKRVSLEEALKLRKDLAAFLDAVQKGIETGDYKHVEPIDANYKPSGQFSSAVIWERAAQGNSPQVRYRQGGDDHLLVEYGNENFDLNHRCRVTALEKAIRGPDAPSWLKESLLKTVGACTTLLMYYDGGKMDRGKLVEHLQGIEDKLGDLSKIKVPCRRFRLPLSFESKEQTEATKRYMETQRPHAPYLPDNLEFVAKNNAFTADQLKKNLTEGSQMVVVVGFFCATAVSLPVDPRKRMSSPKANPSRVFTPEGTFGWGGSCAALYPVDAPGGYQMLGRTMPGFDYLGYKHGFSIERPYMFQDFDLLDFYRVSEDELNKALQLFRTGQYEFEWEETEFDMAEHNRFLAETAEEVREMREKQRKVQEEMIKAEKESLAKWREEKERNKVDESTVESLLDDPEITAIDAPCAANVWKIQVKEGQEVNGKDLVVILEAMKLEINVNAPDDLGKAKVEKLLIEPGETIEAGGHILLLRKQE</sequence>
<evidence type="ECO:0000259" key="10">
    <source>
        <dbReference type="PROSITE" id="PS50975"/>
    </source>
</evidence>
<dbReference type="GO" id="GO:0016787">
    <property type="term" value="F:hydrolase activity"/>
    <property type="evidence" value="ECO:0007669"/>
    <property type="project" value="UniProtKB-KW"/>
</dbReference>
<name>A0A6A6PFF1_9PEZI</name>
<dbReference type="Pfam" id="PF02786">
    <property type="entry name" value="CPSase_L_D2"/>
    <property type="match status" value="1"/>
</dbReference>
<keyword evidence="6" id="KW-0092">Biotin</keyword>
<dbReference type="Pfam" id="PF02682">
    <property type="entry name" value="CT_C_D"/>
    <property type="match status" value="1"/>
</dbReference>
<gene>
    <name evidence="12" type="ORF">BDY17DRAFT_56601</name>
</gene>
<keyword evidence="5 7" id="KW-0067">ATP-binding</keyword>
<keyword evidence="8" id="KW-0175">Coiled coil</keyword>
<evidence type="ECO:0000313" key="13">
    <source>
        <dbReference type="Proteomes" id="UP000799767"/>
    </source>
</evidence>
<dbReference type="InterPro" id="IPR005482">
    <property type="entry name" value="Biotin_COase_C"/>
</dbReference>
<dbReference type="InterPro" id="IPR011054">
    <property type="entry name" value="Rudment_hybrid_motif"/>
</dbReference>
<organism evidence="12 13">
    <name type="scientific">Neohortaea acidophila</name>
    <dbReference type="NCBI Taxonomy" id="245834"/>
    <lineage>
        <taxon>Eukaryota</taxon>
        <taxon>Fungi</taxon>
        <taxon>Dikarya</taxon>
        <taxon>Ascomycota</taxon>
        <taxon>Pezizomycotina</taxon>
        <taxon>Dothideomycetes</taxon>
        <taxon>Dothideomycetidae</taxon>
        <taxon>Mycosphaerellales</taxon>
        <taxon>Teratosphaeriaceae</taxon>
        <taxon>Neohortaea</taxon>
    </lineage>
</organism>
<protein>
    <submittedName>
        <fullName evidence="12">Allophanate hydrolase subunit 2-domain-containing protein</fullName>
    </submittedName>
</protein>
<feature type="domain" description="Biotin carboxylation" evidence="11">
    <location>
        <begin position="3"/>
        <end position="459"/>
    </location>
</feature>
<dbReference type="InterPro" id="IPR011761">
    <property type="entry name" value="ATP-grasp"/>
</dbReference>
<dbReference type="InterPro" id="IPR005481">
    <property type="entry name" value="BC-like_N"/>
</dbReference>
<dbReference type="InterPro" id="IPR011764">
    <property type="entry name" value="Biotin_carboxylation_dom"/>
</dbReference>
<feature type="domain" description="ATP-grasp" evidence="10">
    <location>
        <begin position="121"/>
        <end position="321"/>
    </location>
</feature>
<dbReference type="FunFam" id="3.30.1490.20:FF:000003">
    <property type="entry name" value="acetyl-CoA carboxylase isoform X1"/>
    <property type="match status" value="1"/>
</dbReference>
<evidence type="ECO:0000256" key="8">
    <source>
        <dbReference type="SAM" id="Coils"/>
    </source>
</evidence>
<dbReference type="InterPro" id="IPR050856">
    <property type="entry name" value="Biotin_carboxylase_complex"/>
</dbReference>
<dbReference type="Pfam" id="PF00364">
    <property type="entry name" value="Biotin_lipoyl"/>
    <property type="match status" value="1"/>
</dbReference>
<dbReference type="EMBL" id="MU001643">
    <property type="protein sequence ID" value="KAF2478680.1"/>
    <property type="molecule type" value="Genomic_DNA"/>
</dbReference>
<dbReference type="SMART" id="SM00797">
    <property type="entry name" value="AHS2"/>
    <property type="match status" value="1"/>
</dbReference>
<evidence type="ECO:0000256" key="3">
    <source>
        <dbReference type="ARBA" id="ARBA00022741"/>
    </source>
</evidence>
<dbReference type="CDD" id="cd06850">
    <property type="entry name" value="biotinyl_domain"/>
    <property type="match status" value="1"/>
</dbReference>
<dbReference type="RefSeq" id="XP_033585250.1">
    <property type="nucleotide sequence ID" value="XM_033738512.1"/>
</dbReference>
<dbReference type="GO" id="GO:0046872">
    <property type="term" value="F:metal ion binding"/>
    <property type="evidence" value="ECO:0007669"/>
    <property type="project" value="InterPro"/>
</dbReference>
<dbReference type="Pfam" id="PF02626">
    <property type="entry name" value="CT_A_B"/>
    <property type="match status" value="1"/>
</dbReference>
<dbReference type="PROSITE" id="PS00867">
    <property type="entry name" value="CPSASE_2"/>
    <property type="match status" value="1"/>
</dbReference>
<dbReference type="InterPro" id="IPR000089">
    <property type="entry name" value="Biotin_lipoyl"/>
</dbReference>
<dbReference type="Gene3D" id="2.40.50.100">
    <property type="match status" value="1"/>
</dbReference>